<dbReference type="AlphaFoldDB" id="A0A918TV65"/>
<feature type="domain" description="MvdD-like pre-ATP grasp" evidence="1">
    <location>
        <begin position="1"/>
        <end position="111"/>
    </location>
</feature>
<dbReference type="SUPFAM" id="SSF56059">
    <property type="entry name" value="Glutathione synthetase ATP-binding domain-like"/>
    <property type="match status" value="1"/>
</dbReference>
<dbReference type="EMBL" id="BMYJ01000011">
    <property type="protein sequence ID" value="GHC64224.1"/>
    <property type="molecule type" value="Genomic_DNA"/>
</dbReference>
<dbReference type="Proteomes" id="UP000638981">
    <property type="component" value="Unassembled WGS sequence"/>
</dbReference>
<dbReference type="Pfam" id="PF21068">
    <property type="entry name" value="ATPgraspMvdD"/>
    <property type="match status" value="1"/>
</dbReference>
<comment type="caution">
    <text evidence="2">The sequence shown here is derived from an EMBL/GenBank/DDBJ whole genome shotgun (WGS) entry which is preliminary data.</text>
</comment>
<evidence type="ECO:0000313" key="2">
    <source>
        <dbReference type="EMBL" id="GHC64224.1"/>
    </source>
</evidence>
<dbReference type="PANTHER" id="PTHR21621">
    <property type="entry name" value="RIBOSOMAL PROTEIN S6 MODIFICATION PROTEIN"/>
    <property type="match status" value="1"/>
</dbReference>
<dbReference type="GO" id="GO:0005737">
    <property type="term" value="C:cytoplasm"/>
    <property type="evidence" value="ECO:0007669"/>
    <property type="project" value="TreeGrafter"/>
</dbReference>
<dbReference type="RefSeq" id="WP_189412711.1">
    <property type="nucleotide sequence ID" value="NZ_BMYJ01000011.1"/>
</dbReference>
<evidence type="ECO:0000313" key="3">
    <source>
        <dbReference type="Proteomes" id="UP000638981"/>
    </source>
</evidence>
<name>A0A918TV65_9RHOB</name>
<keyword evidence="3" id="KW-1185">Reference proteome</keyword>
<gene>
    <name evidence="2" type="ORF">GCM10007315_30730</name>
</gene>
<dbReference type="Gene3D" id="3.30.470.20">
    <property type="entry name" value="ATP-grasp fold, B domain"/>
    <property type="match status" value="1"/>
</dbReference>
<dbReference type="InterPro" id="IPR048936">
    <property type="entry name" value="MvdD-like_ATPgrasp"/>
</dbReference>
<evidence type="ECO:0000259" key="1">
    <source>
        <dbReference type="Pfam" id="PF21068"/>
    </source>
</evidence>
<dbReference type="GO" id="GO:0018169">
    <property type="term" value="F:ribosomal S6-glutamic acid ligase activity"/>
    <property type="evidence" value="ECO:0007669"/>
    <property type="project" value="TreeGrafter"/>
</dbReference>
<organism evidence="2 3">
    <name type="scientific">Neogemmobacter tilapiae</name>
    <dbReference type="NCBI Taxonomy" id="875041"/>
    <lineage>
        <taxon>Bacteria</taxon>
        <taxon>Pseudomonadati</taxon>
        <taxon>Pseudomonadota</taxon>
        <taxon>Alphaproteobacteria</taxon>
        <taxon>Rhodobacterales</taxon>
        <taxon>Paracoccaceae</taxon>
        <taxon>Neogemmobacter</taxon>
    </lineage>
</organism>
<sequence>MILILSHPDDIHARAVASHLVTGGIAFEILDLSQFPHAAQLVMAYGPKGTGLHWQAGGQRIDLGRVRAAWWRRPQPFQFEQGLQSADFARSECDEVFAGLWQAIPAQWMNPPVQDLAGSRKSWQLALANDLGLAPPETLLTNSPDQARDFVTRVGDVIYKPFAASLRYWRETRRFGAAEMQNIDQLRHAPTILQERIAGQDIRVTVVGDRIFAAEIDASQGNYADDFRMNQDVRISAIDLPTGLQDAIRALMGRMGLVYGALDFRRDQVTGEYRFLEINPAGQWLFVEEQTGQPIARAVADQLMKMARSRS</sequence>
<accession>A0A918TV65</accession>
<dbReference type="GO" id="GO:0009432">
    <property type="term" value="P:SOS response"/>
    <property type="evidence" value="ECO:0007669"/>
    <property type="project" value="TreeGrafter"/>
</dbReference>
<proteinExistence type="predicted"/>
<dbReference type="PANTHER" id="PTHR21621:SF0">
    <property type="entry name" value="BETA-CITRYLGLUTAMATE SYNTHASE B-RELATED"/>
    <property type="match status" value="1"/>
</dbReference>
<protein>
    <submittedName>
        <fullName evidence="2">ATP-grasp ribosomal peptide maturase</fullName>
    </submittedName>
</protein>
<reference evidence="2" key="2">
    <citation type="submission" date="2020-09" db="EMBL/GenBank/DDBJ databases">
        <authorList>
            <person name="Sun Q."/>
            <person name="Kim S."/>
        </authorList>
    </citation>
    <scope>NUCLEOTIDE SEQUENCE</scope>
    <source>
        <strain evidence="2">KCTC 23310</strain>
    </source>
</reference>
<reference evidence="2" key="1">
    <citation type="journal article" date="2014" name="Int. J. Syst. Evol. Microbiol.">
        <title>Complete genome sequence of Corynebacterium casei LMG S-19264T (=DSM 44701T), isolated from a smear-ripened cheese.</title>
        <authorList>
            <consortium name="US DOE Joint Genome Institute (JGI-PGF)"/>
            <person name="Walter F."/>
            <person name="Albersmeier A."/>
            <person name="Kalinowski J."/>
            <person name="Ruckert C."/>
        </authorList>
    </citation>
    <scope>NUCLEOTIDE SEQUENCE</scope>
    <source>
        <strain evidence="2">KCTC 23310</strain>
    </source>
</reference>